<name>A0A7L5E656_9SPHI</name>
<reference evidence="2 3" key="1">
    <citation type="submission" date="2020-04" db="EMBL/GenBank/DDBJ databases">
        <title>Genome sequencing of novel species.</title>
        <authorList>
            <person name="Heo J."/>
            <person name="Kim S.-J."/>
            <person name="Kim J.-S."/>
            <person name="Hong S.-B."/>
            <person name="Kwon S.-W."/>
        </authorList>
    </citation>
    <scope>NUCLEOTIDE SEQUENCE [LARGE SCALE GENOMIC DNA]</scope>
    <source>
        <strain evidence="2 3">F39-2</strain>
    </source>
</reference>
<proteinExistence type="predicted"/>
<dbReference type="AlphaFoldDB" id="A0A7L5E656"/>
<dbReference type="EMBL" id="CP051682">
    <property type="protein sequence ID" value="QJD97867.1"/>
    <property type="molecule type" value="Genomic_DNA"/>
</dbReference>
<feature type="compositionally biased region" description="Basic and acidic residues" evidence="1">
    <location>
        <begin position="9"/>
        <end position="25"/>
    </location>
</feature>
<keyword evidence="3" id="KW-1185">Reference proteome</keyword>
<dbReference type="Proteomes" id="UP000503278">
    <property type="component" value="Chromosome"/>
</dbReference>
<dbReference type="KEGG" id="mrob:HH214_19290"/>
<dbReference type="RefSeq" id="WP_169610423.1">
    <property type="nucleotide sequence ID" value="NZ_CP051682.1"/>
</dbReference>
<gene>
    <name evidence="2" type="ORF">HH214_19290</name>
</gene>
<protein>
    <submittedName>
        <fullName evidence="2">Uncharacterized protein</fullName>
    </submittedName>
</protein>
<feature type="region of interest" description="Disordered" evidence="1">
    <location>
        <begin position="1"/>
        <end position="40"/>
    </location>
</feature>
<accession>A0A7L5E656</accession>
<organism evidence="2 3">
    <name type="scientific">Mucilaginibacter robiniae</name>
    <dbReference type="NCBI Taxonomy" id="2728022"/>
    <lineage>
        <taxon>Bacteria</taxon>
        <taxon>Pseudomonadati</taxon>
        <taxon>Bacteroidota</taxon>
        <taxon>Sphingobacteriia</taxon>
        <taxon>Sphingobacteriales</taxon>
        <taxon>Sphingobacteriaceae</taxon>
        <taxon>Mucilaginibacter</taxon>
    </lineage>
</organism>
<evidence type="ECO:0000313" key="2">
    <source>
        <dbReference type="EMBL" id="QJD97867.1"/>
    </source>
</evidence>
<sequence length="76" mass="8196">MGNNVAGHTGEHKGQPSGNKKESSGLKDAFAGTDPELDKEIAAEYTKEGDEVAENVHILHHNRNANKGDSTKDLRK</sequence>
<evidence type="ECO:0000313" key="3">
    <source>
        <dbReference type="Proteomes" id="UP000503278"/>
    </source>
</evidence>
<evidence type="ECO:0000256" key="1">
    <source>
        <dbReference type="SAM" id="MobiDB-lite"/>
    </source>
</evidence>